<reference evidence="2" key="1">
    <citation type="submission" date="2023-07" db="EMBL/GenBank/DDBJ databases">
        <title>draft genome sequence of fig (Ficus carica).</title>
        <authorList>
            <person name="Takahashi T."/>
            <person name="Nishimura K."/>
        </authorList>
    </citation>
    <scope>NUCLEOTIDE SEQUENCE</scope>
</reference>
<gene>
    <name evidence="2" type="ORF">TIFTF001_019702</name>
</gene>
<accession>A0AA88DJG5</accession>
<dbReference type="EMBL" id="BTGU01000034">
    <property type="protein sequence ID" value="GMN50544.1"/>
    <property type="molecule type" value="Genomic_DNA"/>
</dbReference>
<protein>
    <submittedName>
        <fullName evidence="2">Uncharacterized protein</fullName>
    </submittedName>
</protein>
<sequence>MSITIENCLAGPPSLGSDKEVRSFDAVDGELELEVEGVDSGGVAGKVGEDEATLGLVEDGLELREGGWASSIRCPVSDLSGEGGEGRERERERERGMEGGRASGVLGQICREGKGGERERETASVRRWICGCVGGGGVGRWV</sequence>
<proteinExistence type="predicted"/>
<evidence type="ECO:0000256" key="1">
    <source>
        <dbReference type="SAM" id="MobiDB-lite"/>
    </source>
</evidence>
<name>A0AA88DJG5_FICCA</name>
<dbReference type="AlphaFoldDB" id="A0AA88DJG5"/>
<keyword evidence="3" id="KW-1185">Reference proteome</keyword>
<comment type="caution">
    <text evidence="2">The sequence shown here is derived from an EMBL/GenBank/DDBJ whole genome shotgun (WGS) entry which is preliminary data.</text>
</comment>
<organism evidence="2 3">
    <name type="scientific">Ficus carica</name>
    <name type="common">Common fig</name>
    <dbReference type="NCBI Taxonomy" id="3494"/>
    <lineage>
        <taxon>Eukaryota</taxon>
        <taxon>Viridiplantae</taxon>
        <taxon>Streptophyta</taxon>
        <taxon>Embryophyta</taxon>
        <taxon>Tracheophyta</taxon>
        <taxon>Spermatophyta</taxon>
        <taxon>Magnoliopsida</taxon>
        <taxon>eudicotyledons</taxon>
        <taxon>Gunneridae</taxon>
        <taxon>Pentapetalae</taxon>
        <taxon>rosids</taxon>
        <taxon>fabids</taxon>
        <taxon>Rosales</taxon>
        <taxon>Moraceae</taxon>
        <taxon>Ficeae</taxon>
        <taxon>Ficus</taxon>
    </lineage>
</organism>
<feature type="region of interest" description="Disordered" evidence="1">
    <location>
        <begin position="74"/>
        <end position="106"/>
    </location>
</feature>
<evidence type="ECO:0000313" key="2">
    <source>
        <dbReference type="EMBL" id="GMN50544.1"/>
    </source>
</evidence>
<evidence type="ECO:0000313" key="3">
    <source>
        <dbReference type="Proteomes" id="UP001187192"/>
    </source>
</evidence>
<feature type="compositionally biased region" description="Basic and acidic residues" evidence="1">
    <location>
        <begin position="84"/>
        <end position="98"/>
    </location>
</feature>
<dbReference type="Proteomes" id="UP001187192">
    <property type="component" value="Unassembled WGS sequence"/>
</dbReference>